<protein>
    <submittedName>
        <fullName evidence="1">Uncharacterized protein</fullName>
    </submittedName>
</protein>
<dbReference type="Proteomes" id="UP000280066">
    <property type="component" value="Unassembled WGS sequence"/>
</dbReference>
<sequence length="178" mass="19906">MVNRKHTTFQERIDKLTRSIENAQTGESFPTQVRPLSAPEARKLMGKGWAFDWAQEVRQSSRRVYQLNTVANPRIIHGLISLEAKPGHVFMHLVESATFNKGKNKVYLGVLGNLVAYACRWSFELGCDGFVSFDSKSTLKAHYVQVLGASELGGLRMYVGTPAAAALVTQYYPDFFTT</sequence>
<proteinExistence type="predicted"/>
<accession>A0A3R9M4U8</accession>
<keyword evidence="2" id="KW-1185">Reference proteome</keyword>
<evidence type="ECO:0000313" key="2">
    <source>
        <dbReference type="Proteomes" id="UP000280066"/>
    </source>
</evidence>
<evidence type="ECO:0000313" key="1">
    <source>
        <dbReference type="EMBL" id="RSK29758.1"/>
    </source>
</evidence>
<reference evidence="1 2" key="1">
    <citation type="submission" date="2018-12" db="EMBL/GenBank/DDBJ databases">
        <authorList>
            <person name="Feng G."/>
            <person name="Zhu H."/>
        </authorList>
    </citation>
    <scope>NUCLEOTIDE SEQUENCE [LARGE SCALE GENOMIC DNA]</scope>
    <source>
        <strain evidence="1 2">9PBR-2</strain>
    </source>
</reference>
<dbReference type="OrthoDB" id="956078at2"/>
<dbReference type="AlphaFoldDB" id="A0A3R9M4U8"/>
<organism evidence="1 2">
    <name type="scientific">Hymenobacter metallilatus</name>
    <dbReference type="NCBI Taxonomy" id="2493666"/>
    <lineage>
        <taxon>Bacteria</taxon>
        <taxon>Pseudomonadati</taxon>
        <taxon>Bacteroidota</taxon>
        <taxon>Cytophagia</taxon>
        <taxon>Cytophagales</taxon>
        <taxon>Hymenobacteraceae</taxon>
        <taxon>Hymenobacter</taxon>
    </lineage>
</organism>
<dbReference type="EMBL" id="RWIS01000011">
    <property type="protein sequence ID" value="RSK29758.1"/>
    <property type="molecule type" value="Genomic_DNA"/>
</dbReference>
<name>A0A3R9M4U8_9BACT</name>
<comment type="caution">
    <text evidence="1">The sequence shown here is derived from an EMBL/GenBank/DDBJ whole genome shotgun (WGS) entry which is preliminary data.</text>
</comment>
<gene>
    <name evidence="1" type="ORF">EI290_15570</name>
</gene>